<evidence type="ECO:0000313" key="6">
    <source>
        <dbReference type="Proteomes" id="UP000450676"/>
    </source>
</evidence>
<dbReference type="SMART" id="SM00895">
    <property type="entry name" value="FCD"/>
    <property type="match status" value="1"/>
</dbReference>
<dbReference type="PANTHER" id="PTHR43537">
    <property type="entry name" value="TRANSCRIPTIONAL REGULATOR, GNTR FAMILY"/>
    <property type="match status" value="1"/>
</dbReference>
<dbReference type="PROSITE" id="PS50949">
    <property type="entry name" value="HTH_GNTR"/>
    <property type="match status" value="1"/>
</dbReference>
<evidence type="ECO:0000256" key="2">
    <source>
        <dbReference type="ARBA" id="ARBA00023125"/>
    </source>
</evidence>
<dbReference type="GO" id="GO:0003677">
    <property type="term" value="F:DNA binding"/>
    <property type="evidence" value="ECO:0007669"/>
    <property type="project" value="UniProtKB-KW"/>
</dbReference>
<dbReference type="Gene3D" id="1.20.120.530">
    <property type="entry name" value="GntR ligand-binding domain-like"/>
    <property type="match status" value="1"/>
</dbReference>
<dbReference type="InterPro" id="IPR011711">
    <property type="entry name" value="GntR_C"/>
</dbReference>
<dbReference type="AlphaFoldDB" id="A0A7X4KR46"/>
<accession>A0A7X4KR46</accession>
<organism evidence="5 6">
    <name type="scientific">Pseudoduganella aquatica</name>
    <dbReference type="NCBI Taxonomy" id="2660641"/>
    <lineage>
        <taxon>Bacteria</taxon>
        <taxon>Pseudomonadati</taxon>
        <taxon>Pseudomonadota</taxon>
        <taxon>Betaproteobacteria</taxon>
        <taxon>Burkholderiales</taxon>
        <taxon>Oxalobacteraceae</taxon>
        <taxon>Telluria group</taxon>
        <taxon>Pseudoduganella</taxon>
    </lineage>
</organism>
<dbReference type="SUPFAM" id="SSF46785">
    <property type="entry name" value="Winged helix' DNA-binding domain"/>
    <property type="match status" value="1"/>
</dbReference>
<keyword evidence="3" id="KW-0804">Transcription</keyword>
<evidence type="ECO:0000259" key="4">
    <source>
        <dbReference type="PROSITE" id="PS50949"/>
    </source>
</evidence>
<evidence type="ECO:0000256" key="1">
    <source>
        <dbReference type="ARBA" id="ARBA00023015"/>
    </source>
</evidence>
<name>A0A7X4KR46_9BURK</name>
<dbReference type="Gene3D" id="1.10.10.10">
    <property type="entry name" value="Winged helix-like DNA-binding domain superfamily/Winged helix DNA-binding domain"/>
    <property type="match status" value="1"/>
</dbReference>
<dbReference type="RefSeq" id="WP_161075283.1">
    <property type="nucleotide sequence ID" value="NZ_CP086370.1"/>
</dbReference>
<dbReference type="SMART" id="SM00345">
    <property type="entry name" value="HTH_GNTR"/>
    <property type="match status" value="1"/>
</dbReference>
<dbReference type="GO" id="GO:0003700">
    <property type="term" value="F:DNA-binding transcription factor activity"/>
    <property type="evidence" value="ECO:0007669"/>
    <property type="project" value="InterPro"/>
</dbReference>
<evidence type="ECO:0000256" key="3">
    <source>
        <dbReference type="ARBA" id="ARBA00023163"/>
    </source>
</evidence>
<comment type="caution">
    <text evidence="5">The sequence shown here is derived from an EMBL/GenBank/DDBJ whole genome shotgun (WGS) entry which is preliminary data.</text>
</comment>
<dbReference type="InterPro" id="IPR036388">
    <property type="entry name" value="WH-like_DNA-bd_sf"/>
</dbReference>
<dbReference type="InterPro" id="IPR008920">
    <property type="entry name" value="TF_FadR/GntR_C"/>
</dbReference>
<feature type="domain" description="HTH gntR-type" evidence="4">
    <location>
        <begin position="16"/>
        <end position="83"/>
    </location>
</feature>
<dbReference type="InterPro" id="IPR036390">
    <property type="entry name" value="WH_DNA-bd_sf"/>
</dbReference>
<protein>
    <submittedName>
        <fullName evidence="5">FCD domain-containing protein</fullName>
    </submittedName>
</protein>
<evidence type="ECO:0000313" key="5">
    <source>
        <dbReference type="EMBL" id="MYN11006.1"/>
    </source>
</evidence>
<gene>
    <name evidence="5" type="ORF">GTP77_27180</name>
</gene>
<dbReference type="Pfam" id="PF07729">
    <property type="entry name" value="FCD"/>
    <property type="match status" value="1"/>
</dbReference>
<reference evidence="5 6" key="1">
    <citation type="submission" date="2019-12" db="EMBL/GenBank/DDBJ databases">
        <title>Novel species isolated from a subtropical stream in China.</title>
        <authorList>
            <person name="Lu H."/>
        </authorList>
    </citation>
    <scope>NUCLEOTIDE SEQUENCE [LARGE SCALE GENOMIC DNA]</scope>
    <source>
        <strain evidence="5 6">FT127W</strain>
    </source>
</reference>
<dbReference type="InterPro" id="IPR000524">
    <property type="entry name" value="Tscrpt_reg_HTH_GntR"/>
</dbReference>
<keyword evidence="6" id="KW-1185">Reference proteome</keyword>
<proteinExistence type="predicted"/>
<keyword evidence="1" id="KW-0805">Transcription regulation</keyword>
<dbReference type="SUPFAM" id="SSF48008">
    <property type="entry name" value="GntR ligand-binding domain-like"/>
    <property type="match status" value="1"/>
</dbReference>
<keyword evidence="2" id="KW-0238">DNA-binding</keyword>
<dbReference type="Proteomes" id="UP000450676">
    <property type="component" value="Unassembled WGS sequence"/>
</dbReference>
<dbReference type="EMBL" id="WWCU01000051">
    <property type="protein sequence ID" value="MYN11006.1"/>
    <property type="molecule type" value="Genomic_DNA"/>
</dbReference>
<dbReference type="PANTHER" id="PTHR43537:SF45">
    <property type="entry name" value="GNTR FAMILY REGULATORY PROTEIN"/>
    <property type="match status" value="1"/>
</dbReference>
<sequence length="234" mass="26069">METAVIPGTFQLDRSRNATVQVFEHLRELIVTLALEPGAVLPRNDLTRYFNLSATPIRDALTRLGDEGLVDIFPQHVTRVRSVDLASARQAQFLRLSVELEIVRTLSQKPEPALAQTLLQLVERQRACLEAGDLKNFTQIDLAFHQQLYQAAQLEQLWHTMRSGSGNLDRLRRLHLPLNGKAQSILEEHSAIARAIGAGDPAAAQGCVRQHLSGTLSELDQLKLKYPSFMPPIA</sequence>
<dbReference type="Pfam" id="PF00392">
    <property type="entry name" value="GntR"/>
    <property type="match status" value="1"/>
</dbReference>